<feature type="compositionally biased region" description="Low complexity" evidence="1">
    <location>
        <begin position="397"/>
        <end position="408"/>
    </location>
</feature>
<evidence type="ECO:0000313" key="2">
    <source>
        <dbReference type="EMBL" id="CAK0896559.1"/>
    </source>
</evidence>
<feature type="region of interest" description="Disordered" evidence="1">
    <location>
        <begin position="237"/>
        <end position="477"/>
    </location>
</feature>
<feature type="non-terminal residue" evidence="2">
    <location>
        <position position="1"/>
    </location>
</feature>
<reference evidence="2" key="1">
    <citation type="submission" date="2023-10" db="EMBL/GenBank/DDBJ databases">
        <authorList>
            <person name="Chen Y."/>
            <person name="Shah S."/>
            <person name="Dougan E. K."/>
            <person name="Thang M."/>
            <person name="Chan C."/>
        </authorList>
    </citation>
    <scope>NUCLEOTIDE SEQUENCE [LARGE SCALE GENOMIC DNA]</scope>
</reference>
<name>A0ABN9XEL5_9DINO</name>
<sequence length="477" mass="48534">GVDQKIQSPVPDISCAKRAAEALSQIWAPSNAVSLGDEGGLDKITETMWLWGASPSGTSISKEPRGLGGLRINFGDPLRVITTPVARLTPVVYNITNQPVTSNGSPAAAGTAAQRVYGVRQSVTPMLDDNTQQLSSFMIEAVMDVLVKDLAELGSGPQTSATTRSTAAVKKDLSVLAKCRSSLKACDETTAKTFVAMLEADNQKVRQPEGEPEAAASDGAPASSLLVAVKAEAEKKEKAEAEAQAEAAQAEAEAAEDAAARAPADGADEERGDMKKAADAEEAAVTPGGPGVNDDVPDEAEVHFHCDGTATPIDGQIPDEEQLDGPDASMSEATTAVAAEQQALDSNKEKDKGMEKGKGPQPETVVEPAVAAVGGGIGQEEEGPPVKKAKLADEAEAQQQEPQQQQEQPTKKLKAADDAPAAAKSAGAPPAAQQVPGAAAAAKAVAKGKQKAAAAAKGGAAAQGKLPFAKGSSSSAA</sequence>
<comment type="caution">
    <text evidence="2">The sequence shown here is derived from an EMBL/GenBank/DDBJ whole genome shotgun (WGS) entry which is preliminary data.</text>
</comment>
<feature type="compositionally biased region" description="Basic and acidic residues" evidence="1">
    <location>
        <begin position="346"/>
        <end position="358"/>
    </location>
</feature>
<dbReference type="Proteomes" id="UP001189429">
    <property type="component" value="Unassembled WGS sequence"/>
</dbReference>
<evidence type="ECO:0000256" key="1">
    <source>
        <dbReference type="SAM" id="MobiDB-lite"/>
    </source>
</evidence>
<keyword evidence="3" id="KW-1185">Reference proteome</keyword>
<protein>
    <recommendedName>
        <fullName evidence="4">FACT complex subunit</fullName>
    </recommendedName>
</protein>
<organism evidence="2 3">
    <name type="scientific">Prorocentrum cordatum</name>
    <dbReference type="NCBI Taxonomy" id="2364126"/>
    <lineage>
        <taxon>Eukaryota</taxon>
        <taxon>Sar</taxon>
        <taxon>Alveolata</taxon>
        <taxon>Dinophyceae</taxon>
        <taxon>Prorocentrales</taxon>
        <taxon>Prorocentraceae</taxon>
        <taxon>Prorocentrum</taxon>
    </lineage>
</organism>
<evidence type="ECO:0008006" key="4">
    <source>
        <dbReference type="Google" id="ProtNLM"/>
    </source>
</evidence>
<dbReference type="EMBL" id="CAUYUJ010020207">
    <property type="protein sequence ID" value="CAK0896559.1"/>
    <property type="molecule type" value="Genomic_DNA"/>
</dbReference>
<evidence type="ECO:0000313" key="3">
    <source>
        <dbReference type="Proteomes" id="UP001189429"/>
    </source>
</evidence>
<proteinExistence type="predicted"/>
<gene>
    <name evidence="2" type="ORF">PCOR1329_LOCUS75003</name>
</gene>
<feature type="compositionally biased region" description="Low complexity" evidence="1">
    <location>
        <begin position="359"/>
        <end position="372"/>
    </location>
</feature>
<feature type="non-terminal residue" evidence="2">
    <location>
        <position position="477"/>
    </location>
</feature>
<feature type="compositionally biased region" description="Low complexity" evidence="1">
    <location>
        <begin position="332"/>
        <end position="343"/>
    </location>
</feature>
<accession>A0ABN9XEL5</accession>
<feature type="compositionally biased region" description="Low complexity" evidence="1">
    <location>
        <begin position="418"/>
        <end position="465"/>
    </location>
</feature>
<feature type="compositionally biased region" description="Low complexity" evidence="1">
    <location>
        <begin position="242"/>
        <end position="252"/>
    </location>
</feature>